<feature type="chain" id="PRO_5007051003" evidence="1">
    <location>
        <begin position="27"/>
        <end position="395"/>
    </location>
</feature>
<sequence length="395" mass="44515">MPTRDGSVTLALVYLLTSWVCLCASSSVIDLTQGNIQHHLASYDTILVNFYADWCRFSQIFAPIFEEAGSQATVTFQNGAVAFAKVNCEAEVGLAGQYEIKKYPTIKLFKFGMPLKREYRGPRTIKSILQYIEENLNPRITFHPETQTPDGIVDERAIVGYFPAFNNTVPAYLNFLKLSFFLSDCNLHAIPSPNVTSVFFIQKSNPPKREGCPEKVLSSINDLTKWAADICTPLVRRLTFANAEEITELNLPLLVLFHHPDDVETVAKFKSLMEQHFSDFQGRFSVLYADGKEFSHPLMHLGKELTDLPLLAIDSFQHMYLFPGNVTDALKDPTAIRQFTADLHSGKLHRQFHGQLEPDSTEAKPQTRSTTAAIPSVFKLLAPSHNRYTLLHEEL</sequence>
<dbReference type="PROSITE" id="PS51352">
    <property type="entry name" value="THIOREDOXIN_2"/>
    <property type="match status" value="1"/>
</dbReference>
<dbReference type="SUPFAM" id="SSF52833">
    <property type="entry name" value="Thioredoxin-like"/>
    <property type="match status" value="2"/>
</dbReference>
<keyword evidence="1" id="KW-0732">Signal</keyword>
<feature type="signal peptide" evidence="1">
    <location>
        <begin position="1"/>
        <end position="26"/>
    </location>
</feature>
<evidence type="ECO:0000313" key="3">
    <source>
        <dbReference type="EMBL" id="JAP48429.1"/>
    </source>
</evidence>
<dbReference type="GO" id="GO:0005793">
    <property type="term" value="C:endoplasmic reticulum-Golgi intermediate compartment"/>
    <property type="evidence" value="ECO:0007669"/>
    <property type="project" value="TreeGrafter"/>
</dbReference>
<accession>A0A0X3P9A6</accession>
<organism evidence="3">
    <name type="scientific">Schistocephalus solidus</name>
    <name type="common">Tapeworm</name>
    <dbReference type="NCBI Taxonomy" id="70667"/>
    <lineage>
        <taxon>Eukaryota</taxon>
        <taxon>Metazoa</taxon>
        <taxon>Spiralia</taxon>
        <taxon>Lophotrochozoa</taxon>
        <taxon>Platyhelminthes</taxon>
        <taxon>Cestoda</taxon>
        <taxon>Eucestoda</taxon>
        <taxon>Diphyllobothriidea</taxon>
        <taxon>Diphyllobothriidae</taxon>
        <taxon>Schistocephalus</taxon>
    </lineage>
</organism>
<dbReference type="PANTHER" id="PTHR46295">
    <property type="entry name" value="ENDOPLASMIC RETICULUM RESIDENT PROTEIN 44"/>
    <property type="match status" value="1"/>
</dbReference>
<reference evidence="3" key="1">
    <citation type="submission" date="2016-01" db="EMBL/GenBank/DDBJ databases">
        <title>Reference transcriptome for the parasite Schistocephalus solidus: insights into the molecular evolution of parasitism.</title>
        <authorList>
            <person name="Hebert F.O."/>
            <person name="Grambauer S."/>
            <person name="Barber I."/>
            <person name="Landry C.R."/>
            <person name="Aubin-Horth N."/>
        </authorList>
    </citation>
    <scope>NUCLEOTIDE SEQUENCE</scope>
</reference>
<evidence type="ECO:0000256" key="1">
    <source>
        <dbReference type="SAM" id="SignalP"/>
    </source>
</evidence>
<dbReference type="Pfam" id="PF13848">
    <property type="entry name" value="Thioredoxin_6"/>
    <property type="match status" value="1"/>
</dbReference>
<name>A0A0X3P9A6_SCHSO</name>
<dbReference type="GO" id="GO:0006457">
    <property type="term" value="P:protein folding"/>
    <property type="evidence" value="ECO:0007669"/>
    <property type="project" value="TreeGrafter"/>
</dbReference>
<feature type="domain" description="Thioredoxin" evidence="2">
    <location>
        <begin position="1"/>
        <end position="137"/>
    </location>
</feature>
<dbReference type="InterPro" id="IPR036249">
    <property type="entry name" value="Thioredoxin-like_sf"/>
</dbReference>
<dbReference type="Gene3D" id="3.40.30.10">
    <property type="entry name" value="Glutaredoxin"/>
    <property type="match status" value="2"/>
</dbReference>
<evidence type="ECO:0000259" key="2">
    <source>
        <dbReference type="PROSITE" id="PS51352"/>
    </source>
</evidence>
<proteinExistence type="predicted"/>
<dbReference type="AlphaFoldDB" id="A0A0X3P9A6"/>
<dbReference type="InterPro" id="IPR013766">
    <property type="entry name" value="Thioredoxin_domain"/>
</dbReference>
<dbReference type="InterPro" id="IPR052643">
    <property type="entry name" value="ERP44"/>
</dbReference>
<dbReference type="GO" id="GO:0003756">
    <property type="term" value="F:protein disulfide isomerase activity"/>
    <property type="evidence" value="ECO:0007669"/>
    <property type="project" value="TreeGrafter"/>
</dbReference>
<dbReference type="GO" id="GO:0005789">
    <property type="term" value="C:endoplasmic reticulum membrane"/>
    <property type="evidence" value="ECO:0007669"/>
    <property type="project" value="TreeGrafter"/>
</dbReference>
<dbReference type="EMBL" id="GEEE01014796">
    <property type="protein sequence ID" value="JAP48429.1"/>
    <property type="molecule type" value="Transcribed_RNA"/>
</dbReference>
<gene>
    <name evidence="3" type="primary">ERP44</name>
    <name evidence="3" type="ORF">TR90774</name>
</gene>
<dbReference type="Pfam" id="PF00085">
    <property type="entry name" value="Thioredoxin"/>
    <property type="match status" value="1"/>
</dbReference>
<dbReference type="PANTHER" id="PTHR46295:SF1">
    <property type="entry name" value="ENDOPLASMIC RETICULUM RESIDENT PROTEIN 44"/>
    <property type="match status" value="1"/>
</dbReference>
<protein>
    <submittedName>
        <fullName evidence="3">Endoplasmic reticulum resident protein 44</fullName>
    </submittedName>
</protein>